<dbReference type="RefSeq" id="WP_054971310.1">
    <property type="nucleotide sequence ID" value="NZ_LJCO01000097.1"/>
</dbReference>
<dbReference type="STRING" id="471514.AN477_21830"/>
<evidence type="ECO:0000313" key="6">
    <source>
        <dbReference type="Proteomes" id="UP000050482"/>
    </source>
</evidence>
<dbReference type="Pfam" id="PF13193">
    <property type="entry name" value="AMP-binding_C"/>
    <property type="match status" value="1"/>
</dbReference>
<dbReference type="OrthoDB" id="9765680at2"/>
<dbReference type="AlphaFoldDB" id="A0A0P9C6S5"/>
<name>A0A0P9C6S5_9BACL</name>
<dbReference type="EMBL" id="LJCO01000097">
    <property type="protein sequence ID" value="KPV40531.1"/>
    <property type="molecule type" value="Genomic_DNA"/>
</dbReference>
<evidence type="ECO:0000259" key="3">
    <source>
        <dbReference type="Pfam" id="PF00501"/>
    </source>
</evidence>
<dbReference type="PROSITE" id="PS00455">
    <property type="entry name" value="AMP_BINDING"/>
    <property type="match status" value="1"/>
</dbReference>
<reference evidence="5 6" key="1">
    <citation type="submission" date="2015-09" db="EMBL/GenBank/DDBJ databases">
        <title>Draft genome sequence of Alicyclobacillus ferrooxydans DSM 22381.</title>
        <authorList>
            <person name="Hemp J."/>
        </authorList>
    </citation>
    <scope>NUCLEOTIDE SEQUENCE [LARGE SCALE GENOMIC DNA]</scope>
    <source>
        <strain evidence="5 6">TC-34</strain>
    </source>
</reference>
<dbReference type="InterPro" id="IPR000873">
    <property type="entry name" value="AMP-dep_synth/lig_dom"/>
</dbReference>
<comment type="caution">
    <text evidence="5">The sequence shown here is derived from an EMBL/GenBank/DDBJ whole genome shotgun (WGS) entry which is preliminary data.</text>
</comment>
<dbReference type="CDD" id="cd04433">
    <property type="entry name" value="AFD_class_I"/>
    <property type="match status" value="1"/>
</dbReference>
<dbReference type="InterPro" id="IPR020845">
    <property type="entry name" value="AMP-binding_CS"/>
</dbReference>
<dbReference type="Gene3D" id="3.40.50.12780">
    <property type="entry name" value="N-terminal domain of ligase-like"/>
    <property type="match status" value="1"/>
</dbReference>
<evidence type="ECO:0000256" key="2">
    <source>
        <dbReference type="ARBA" id="ARBA00022598"/>
    </source>
</evidence>
<evidence type="ECO:0000259" key="4">
    <source>
        <dbReference type="Pfam" id="PF13193"/>
    </source>
</evidence>
<dbReference type="Pfam" id="PF00501">
    <property type="entry name" value="AMP-binding"/>
    <property type="match status" value="1"/>
</dbReference>
<dbReference type="GO" id="GO:0031956">
    <property type="term" value="F:medium-chain fatty acid-CoA ligase activity"/>
    <property type="evidence" value="ECO:0007669"/>
    <property type="project" value="TreeGrafter"/>
</dbReference>
<organism evidence="5 6">
    <name type="scientific">Alicyclobacillus ferrooxydans</name>
    <dbReference type="NCBI Taxonomy" id="471514"/>
    <lineage>
        <taxon>Bacteria</taxon>
        <taxon>Bacillati</taxon>
        <taxon>Bacillota</taxon>
        <taxon>Bacilli</taxon>
        <taxon>Bacillales</taxon>
        <taxon>Alicyclobacillaceae</taxon>
        <taxon>Alicyclobacillus</taxon>
    </lineage>
</organism>
<protein>
    <submittedName>
        <fullName evidence="5">AMP-dependent synthetase</fullName>
    </submittedName>
</protein>
<dbReference type="Proteomes" id="UP000050482">
    <property type="component" value="Unassembled WGS sequence"/>
</dbReference>
<feature type="domain" description="AMP-binding enzyme C-terminal" evidence="4">
    <location>
        <begin position="455"/>
        <end position="531"/>
    </location>
</feature>
<dbReference type="PANTHER" id="PTHR43201">
    <property type="entry name" value="ACYL-COA SYNTHETASE"/>
    <property type="match status" value="1"/>
</dbReference>
<gene>
    <name evidence="5" type="ORF">AN477_21830</name>
</gene>
<dbReference type="PANTHER" id="PTHR43201:SF5">
    <property type="entry name" value="MEDIUM-CHAIN ACYL-COA LIGASE ACSF2, MITOCHONDRIAL"/>
    <property type="match status" value="1"/>
</dbReference>
<evidence type="ECO:0000256" key="1">
    <source>
        <dbReference type="ARBA" id="ARBA00006432"/>
    </source>
</evidence>
<dbReference type="PATRIC" id="fig|471514.4.peg.3938"/>
<keyword evidence="2" id="KW-0436">Ligase</keyword>
<dbReference type="Gene3D" id="3.30.300.30">
    <property type="match status" value="1"/>
</dbReference>
<accession>A0A0P9C6S5</accession>
<dbReference type="GO" id="GO:0006631">
    <property type="term" value="P:fatty acid metabolic process"/>
    <property type="evidence" value="ECO:0007669"/>
    <property type="project" value="TreeGrafter"/>
</dbReference>
<keyword evidence="6" id="KW-1185">Reference proteome</keyword>
<comment type="similarity">
    <text evidence="1">Belongs to the ATP-dependent AMP-binding enzyme family.</text>
</comment>
<evidence type="ECO:0000313" key="5">
    <source>
        <dbReference type="EMBL" id="KPV40531.1"/>
    </source>
</evidence>
<dbReference type="InterPro" id="IPR045851">
    <property type="entry name" value="AMP-bd_C_sf"/>
</dbReference>
<sequence>MIYFPGMILTEQRAKSYLEQKVWTEESFIDVLQADVRKYPHYLHKDEKRSLTYEELWQEVNSTAASLYQLGVRKGDKVAIQLPNCLDYVVAVFAAGRIGAVAVLLQVDLGLQALQYSLSKAEVSVWIGPDSFRGEPVFETAKTIQPDLPHLKHLVLQGNQTAAPSDVLTFEQLRSTNAYLSPAELSANQPSALDPFIMVFTSGTTGSPKGVVQLHANYLWASRAYASVFRFRSGEATLDVAPICHQTGMLAGVMMPIATGGRVLLLDRFSAPRLLKWVSDERPSYIVGAPPHVIHVANAPGLTDTDTSSVKLFIYAGAPVPSAILQRLQENTGITVGAMFGWTEGFLATSTRPDDPIEAISSTVGFAIPGTEVKLVDEHGNEVAQGMPGEMWSRGPNFSAGYYHNPEAAARQWDTDGWFHSGDLLRQDENGRYVFMGRADDIINRGGTKVDPKAVEDACALHPSIENVAVVGAPDETLGQQTVACIVLKEGFKPFQAAELRNFLSQHGLAKFQFPDRLIFLDALPLTHSGKIKKKDLRRQLQDDELFGGEHRG</sequence>
<feature type="domain" description="AMP-dependent synthetase/ligase" evidence="3">
    <location>
        <begin position="36"/>
        <end position="403"/>
    </location>
</feature>
<proteinExistence type="inferred from homology"/>
<dbReference type="InterPro" id="IPR042099">
    <property type="entry name" value="ANL_N_sf"/>
</dbReference>
<dbReference type="InterPro" id="IPR025110">
    <property type="entry name" value="AMP-bd_C"/>
</dbReference>
<dbReference type="SUPFAM" id="SSF56801">
    <property type="entry name" value="Acetyl-CoA synthetase-like"/>
    <property type="match status" value="1"/>
</dbReference>